<evidence type="ECO:0000313" key="6">
    <source>
        <dbReference type="EMBL" id="HDR50967.1"/>
    </source>
</evidence>
<dbReference type="InterPro" id="IPR036393">
    <property type="entry name" value="AceGlu_kinase-like_sf"/>
</dbReference>
<dbReference type="PIRSF" id="PIRSF000723">
    <property type="entry name" value="Carbamate_kin"/>
    <property type="match status" value="1"/>
</dbReference>
<dbReference type="NCBIfam" id="TIGR00746">
    <property type="entry name" value="arcC"/>
    <property type="match status" value="1"/>
</dbReference>
<evidence type="ECO:0000256" key="3">
    <source>
        <dbReference type="ARBA" id="ARBA00022777"/>
    </source>
</evidence>
<dbReference type="PANTHER" id="PTHR30409:SF1">
    <property type="entry name" value="CARBAMATE KINASE-RELATED"/>
    <property type="match status" value="1"/>
</dbReference>
<evidence type="ECO:0000256" key="2">
    <source>
        <dbReference type="ARBA" id="ARBA00022679"/>
    </source>
</evidence>
<dbReference type="Pfam" id="PF00696">
    <property type="entry name" value="AA_kinase"/>
    <property type="match status" value="1"/>
</dbReference>
<evidence type="ECO:0000256" key="1">
    <source>
        <dbReference type="ARBA" id="ARBA00011066"/>
    </source>
</evidence>
<reference evidence="6" key="1">
    <citation type="journal article" date="2020" name="mSystems">
        <title>Genome- and Community-Level Interaction Insights into Carbon Utilization and Element Cycling Functions of Hydrothermarchaeota in Hydrothermal Sediment.</title>
        <authorList>
            <person name="Zhou Z."/>
            <person name="Liu Y."/>
            <person name="Xu W."/>
            <person name="Pan J."/>
            <person name="Luo Z.H."/>
            <person name="Li M."/>
        </authorList>
    </citation>
    <scope>NUCLEOTIDE SEQUENCE [LARGE SCALE GENOMIC DNA]</scope>
    <source>
        <strain evidence="6">SpSt-1217</strain>
    </source>
</reference>
<sequence>MEKLAVVALGGNALLRDNEEGTIEQQEQNATDTVENLIHLIKDGYELVITHGNGPQVGNILMRNDAGEKMYNIAPMPLDICVADSQGGIGYMIERIIRNVLNKHGIKKNVITMVTLVEVDQNDPAFQNPEKRIGKTYSKEEADKLSREKNWIFKSSPKVKDGFRRVVPSPAPIDIINKETIELLVNNGNIVIAAGGGGIPVYYDDEGNVRTIDAVIDKDRASGLLAKNIGADELYILTDVPFIYKDYGLPTQEKLEFLNYADTVKYLEMGTFAEGTMEPKIRACLEFIKSGGKKSVITESKKLEDKSFGSKITMEYDERDRSGKVEAGSR</sequence>
<keyword evidence="3 6" id="KW-0418">Kinase</keyword>
<dbReference type="InterPro" id="IPR001048">
    <property type="entry name" value="Asp/Glu/Uridylate_kinase"/>
</dbReference>
<proteinExistence type="inferred from homology"/>
<evidence type="ECO:0000259" key="5">
    <source>
        <dbReference type="Pfam" id="PF00696"/>
    </source>
</evidence>
<keyword evidence="2 6" id="KW-0808">Transferase</keyword>
<dbReference type="Proteomes" id="UP000886047">
    <property type="component" value="Unassembled WGS sequence"/>
</dbReference>
<name>A0A831LGF9_9BACT</name>
<dbReference type="EMBL" id="DSDK01000279">
    <property type="protein sequence ID" value="HDR50967.1"/>
    <property type="molecule type" value="Genomic_DNA"/>
</dbReference>
<accession>A0A831LGF9</accession>
<feature type="domain" description="Aspartate/glutamate/uridylate kinase" evidence="5">
    <location>
        <begin position="3"/>
        <end position="298"/>
    </location>
</feature>
<dbReference type="GO" id="GO:0005829">
    <property type="term" value="C:cytosol"/>
    <property type="evidence" value="ECO:0007669"/>
    <property type="project" value="TreeGrafter"/>
</dbReference>
<comment type="caution">
    <text evidence="6">The sequence shown here is derived from an EMBL/GenBank/DDBJ whole genome shotgun (WGS) entry which is preliminary data.</text>
</comment>
<dbReference type="SUPFAM" id="SSF53633">
    <property type="entry name" value="Carbamate kinase-like"/>
    <property type="match status" value="1"/>
</dbReference>
<dbReference type="InterPro" id="IPR003964">
    <property type="entry name" value="Carb_kinase"/>
</dbReference>
<dbReference type="GO" id="GO:0008804">
    <property type="term" value="F:carbamate kinase activity"/>
    <property type="evidence" value="ECO:0007669"/>
    <property type="project" value="UniProtKB-UniRule"/>
</dbReference>
<dbReference type="PANTHER" id="PTHR30409">
    <property type="entry name" value="CARBAMATE KINASE"/>
    <property type="match status" value="1"/>
</dbReference>
<comment type="similarity">
    <text evidence="1">Belongs to the carbamate kinase family.</text>
</comment>
<protein>
    <recommendedName>
        <fullName evidence="4">Carbamate kinase</fullName>
        <ecNumber evidence="4">2.7.2.2</ecNumber>
    </recommendedName>
</protein>
<dbReference type="AlphaFoldDB" id="A0A831LGF9"/>
<feature type="non-terminal residue" evidence="6">
    <location>
        <position position="330"/>
    </location>
</feature>
<dbReference type="Gene3D" id="3.40.1160.10">
    <property type="entry name" value="Acetylglutamate kinase-like"/>
    <property type="match status" value="1"/>
</dbReference>
<dbReference type="NCBIfam" id="NF009007">
    <property type="entry name" value="PRK12352.1"/>
    <property type="match status" value="1"/>
</dbReference>
<dbReference type="EC" id="2.7.2.2" evidence="4"/>
<gene>
    <name evidence="6" type="primary">arcC</name>
    <name evidence="6" type="ORF">ENN90_05005</name>
</gene>
<dbReference type="FunFam" id="3.40.1160.10:FF:000007">
    <property type="entry name" value="Carbamate kinase"/>
    <property type="match status" value="1"/>
</dbReference>
<evidence type="ECO:0000256" key="4">
    <source>
        <dbReference type="NCBIfam" id="TIGR00746"/>
    </source>
</evidence>
<dbReference type="PRINTS" id="PR01469">
    <property type="entry name" value="CARBMTKINASE"/>
</dbReference>
<dbReference type="CDD" id="cd04235">
    <property type="entry name" value="AAK_CK"/>
    <property type="match status" value="1"/>
</dbReference>
<dbReference type="GO" id="GO:0019546">
    <property type="term" value="P:L-arginine deiminase pathway"/>
    <property type="evidence" value="ECO:0007669"/>
    <property type="project" value="TreeGrafter"/>
</dbReference>
<organism evidence="6">
    <name type="scientific">Mariniphaga anaerophila</name>
    <dbReference type="NCBI Taxonomy" id="1484053"/>
    <lineage>
        <taxon>Bacteria</taxon>
        <taxon>Pseudomonadati</taxon>
        <taxon>Bacteroidota</taxon>
        <taxon>Bacteroidia</taxon>
        <taxon>Marinilabiliales</taxon>
        <taxon>Prolixibacteraceae</taxon>
        <taxon>Mariniphaga</taxon>
    </lineage>
</organism>